<sequence>MDFMDSFVRDLEGLLGVSKPEISLAEMWRNSPPQSDANIELSDYLETAGTLPYYKDACAKLDEFVEGYKKKFYKTPFFHQALR</sequence>
<dbReference type="STRING" id="278938.A0A4Z1JHJ0"/>
<dbReference type="EMBL" id="PQXM01000383">
    <property type="protein sequence ID" value="TGO73151.1"/>
    <property type="molecule type" value="Genomic_DNA"/>
</dbReference>
<name>A0A4Z1JHJ0_9HELO</name>
<evidence type="ECO:0000313" key="2">
    <source>
        <dbReference type="Proteomes" id="UP000297229"/>
    </source>
</evidence>
<accession>A0A4Z1JHJ0</accession>
<dbReference type="Proteomes" id="UP000297229">
    <property type="component" value="Unassembled WGS sequence"/>
</dbReference>
<gene>
    <name evidence="1" type="ORF">BELL_0385g00020</name>
</gene>
<dbReference type="OrthoDB" id="5423360at2759"/>
<organism evidence="1 2">
    <name type="scientific">Botrytis elliptica</name>
    <dbReference type="NCBI Taxonomy" id="278938"/>
    <lineage>
        <taxon>Eukaryota</taxon>
        <taxon>Fungi</taxon>
        <taxon>Dikarya</taxon>
        <taxon>Ascomycota</taxon>
        <taxon>Pezizomycotina</taxon>
        <taxon>Leotiomycetes</taxon>
        <taxon>Helotiales</taxon>
        <taxon>Sclerotiniaceae</taxon>
        <taxon>Botrytis</taxon>
    </lineage>
</organism>
<dbReference type="AlphaFoldDB" id="A0A4Z1JHJ0"/>
<protein>
    <submittedName>
        <fullName evidence="1">Uncharacterized protein</fullName>
    </submittedName>
</protein>
<keyword evidence="2" id="KW-1185">Reference proteome</keyword>
<comment type="caution">
    <text evidence="1">The sequence shown here is derived from an EMBL/GenBank/DDBJ whole genome shotgun (WGS) entry which is preliminary data.</text>
</comment>
<reference evidence="1 2" key="1">
    <citation type="submission" date="2017-12" db="EMBL/GenBank/DDBJ databases">
        <title>Comparative genomics of Botrytis spp.</title>
        <authorList>
            <person name="Valero-Jimenez C.A."/>
            <person name="Tapia P."/>
            <person name="Veloso J."/>
            <person name="Silva-Moreno E."/>
            <person name="Staats M."/>
            <person name="Valdes J.H."/>
            <person name="Van Kan J.A.L."/>
        </authorList>
    </citation>
    <scope>NUCLEOTIDE SEQUENCE [LARGE SCALE GENOMIC DNA]</scope>
    <source>
        <strain evidence="1 2">Be9601</strain>
    </source>
</reference>
<evidence type="ECO:0000313" key="1">
    <source>
        <dbReference type="EMBL" id="TGO73151.1"/>
    </source>
</evidence>
<proteinExistence type="predicted"/>